<dbReference type="InterPro" id="IPR031248">
    <property type="entry name" value="RNF213"/>
</dbReference>
<reference evidence="2" key="1">
    <citation type="journal article" date="2023" name="Mol. Biol. Evol.">
        <title>Third-Generation Sequencing Reveals the Adaptive Role of the Epigenome in Three Deep-Sea Polychaetes.</title>
        <authorList>
            <person name="Perez M."/>
            <person name="Aroh O."/>
            <person name="Sun Y."/>
            <person name="Lan Y."/>
            <person name="Juniper S.K."/>
            <person name="Young C.R."/>
            <person name="Angers B."/>
            <person name="Qian P.Y."/>
        </authorList>
    </citation>
    <scope>NUCLEOTIDE SEQUENCE</scope>
    <source>
        <strain evidence="2">R07B-5</strain>
    </source>
</reference>
<keyword evidence="3" id="KW-1185">Reference proteome</keyword>
<protein>
    <submittedName>
        <fullName evidence="2">Uncharacterized protein</fullName>
    </submittedName>
</protein>
<dbReference type="Proteomes" id="UP001209878">
    <property type="component" value="Unassembled WGS sequence"/>
</dbReference>
<feature type="region of interest" description="Disordered" evidence="1">
    <location>
        <begin position="1"/>
        <end position="23"/>
    </location>
</feature>
<dbReference type="EMBL" id="JAODUO010002969">
    <property type="protein sequence ID" value="KAK2149470.1"/>
    <property type="molecule type" value="Genomic_DNA"/>
</dbReference>
<comment type="caution">
    <text evidence="2">The sequence shown here is derived from an EMBL/GenBank/DDBJ whole genome shotgun (WGS) entry which is preliminary data.</text>
</comment>
<dbReference type="PANTHER" id="PTHR22605:SF16">
    <property type="entry name" value="E3 UBIQUITIN-PROTEIN LIGASE RNF213"/>
    <property type="match status" value="1"/>
</dbReference>
<evidence type="ECO:0000313" key="2">
    <source>
        <dbReference type="EMBL" id="KAK2149470.1"/>
    </source>
</evidence>
<sequence length="672" mass="76511">EDRRTGHHLGPAQKRCKQPAPERELSPAQAAILRLLTHMAMYLGDPQQVACMIKPPVDVGGVSKFLWRHICCDMDVLVNAVGKSLDDCALLMNLIMCQFIDVPHDAGVRGTGKFPTDQARQQWEIAFAEAYIRPMLAGLDSRLQEANKTLVNDERLGNNSLLRELYETETATVQADDLEHIEEAAAMWCHRTRISIEHLNHELNEYSPDTTAMTADGSRPRQYQILQMFLQEEHHLRALLFLPSVVKLQRILLQRYRRKIDKDTANKLNVSDYIRSLPEDARDEHETLIDHFAQAWNILRERLAGAVFGEVRVPEEMCEETISNETSLAMLLPSMKGLGVCSVALLQYLAVIQNNFMEEYSRVAQQSCEETVCVSEATSAHLISYHPEKDLLPLVISCCQYTLTVGKGSAVTYDFAILQRQIEERFIRNRPRLDPKVDLMVYREDFTNANMFANLGNHIPQETLGRAEQSRIQKELHHLPDVTNSLTNLDIAIGFLVSVGGQPDALLTDFMSKTLGMRVGIHSQQARQHCCLKHVKSLWLLMSHERAKLLARHGQDPFDDVEDKYRDTLEDSQIQQLNAMLQHVNVDLLLYAIYECSLLQITVKQDPNAEDYIDNQDYPLGDVVSLYLEASDAPPLPVLTSRRFPKDILAKHCMDTWRQIVLYTAQLRHSAK</sequence>
<organism evidence="2 3">
    <name type="scientific">Ridgeia piscesae</name>
    <name type="common">Tubeworm</name>
    <dbReference type="NCBI Taxonomy" id="27915"/>
    <lineage>
        <taxon>Eukaryota</taxon>
        <taxon>Metazoa</taxon>
        <taxon>Spiralia</taxon>
        <taxon>Lophotrochozoa</taxon>
        <taxon>Annelida</taxon>
        <taxon>Polychaeta</taxon>
        <taxon>Sedentaria</taxon>
        <taxon>Canalipalpata</taxon>
        <taxon>Sabellida</taxon>
        <taxon>Siboglinidae</taxon>
        <taxon>Ridgeia</taxon>
    </lineage>
</organism>
<dbReference type="PANTHER" id="PTHR22605">
    <property type="entry name" value="RZ-TYPE DOMAIN-CONTAINING PROTEIN"/>
    <property type="match status" value="1"/>
</dbReference>
<gene>
    <name evidence="2" type="ORF">NP493_2985g00001</name>
</gene>
<evidence type="ECO:0000313" key="3">
    <source>
        <dbReference type="Proteomes" id="UP001209878"/>
    </source>
</evidence>
<proteinExistence type="predicted"/>
<name>A0AAD9MXV9_RIDPI</name>
<dbReference type="GO" id="GO:0016887">
    <property type="term" value="F:ATP hydrolysis activity"/>
    <property type="evidence" value="ECO:0007669"/>
    <property type="project" value="InterPro"/>
</dbReference>
<dbReference type="GO" id="GO:0004842">
    <property type="term" value="F:ubiquitin-protein transferase activity"/>
    <property type="evidence" value="ECO:0007669"/>
    <property type="project" value="InterPro"/>
</dbReference>
<dbReference type="AlphaFoldDB" id="A0AAD9MXV9"/>
<evidence type="ECO:0000256" key="1">
    <source>
        <dbReference type="SAM" id="MobiDB-lite"/>
    </source>
</evidence>
<accession>A0AAD9MXV9</accession>
<feature type="non-terminal residue" evidence="2">
    <location>
        <position position="1"/>
    </location>
</feature>